<protein>
    <submittedName>
        <fullName evidence="1">Uncharacterized protein</fullName>
    </submittedName>
</protein>
<gene>
    <name evidence="1" type="ORF">Pint_19512</name>
</gene>
<keyword evidence="2" id="KW-1185">Reference proteome</keyword>
<evidence type="ECO:0000313" key="1">
    <source>
        <dbReference type="EMBL" id="KAJ0043518.1"/>
    </source>
</evidence>
<proteinExistence type="predicted"/>
<accession>A0ACC0Z0L4</accession>
<reference evidence="2" key="1">
    <citation type="journal article" date="2023" name="G3 (Bethesda)">
        <title>Genome assembly and association tests identify interacting loci associated with vigor, precocity, and sex in interspecific pistachio rootstocks.</title>
        <authorList>
            <person name="Palmer W."/>
            <person name="Jacygrad E."/>
            <person name="Sagayaradj S."/>
            <person name="Cavanaugh K."/>
            <person name="Han R."/>
            <person name="Bertier L."/>
            <person name="Beede B."/>
            <person name="Kafkas S."/>
            <person name="Golino D."/>
            <person name="Preece J."/>
            <person name="Michelmore R."/>
        </authorList>
    </citation>
    <scope>NUCLEOTIDE SEQUENCE [LARGE SCALE GENOMIC DNA]</scope>
</reference>
<sequence>MEKLREGSGEGLYRHRVVGHLGLAERGRADEDNRLVPRNFGGVTVLYTVTQRQLQENGKHKPHIENRNTKKTRVWTLMGSWAGNNHLKAAIPGKKWLKTREMWLVVLGVILHAVYMLSIFDIYFKTPIVHGMDSVTPRFKAPAKRLVLLVGWKAIQLNLIRFLIKSILQFLMVAQILFRYFVEPCHTAPKILFLMTTKTLQLVRSVNFYASFLDEWSSDQFQSLLNRSNEDPKLEVLLQDNRVISLHLLGCDLNGHAHRLFSSIYLNNVKVVDHIAKRMYSLLEGYFEDNHTVYVFTRIIGCMTKSTLLGLPCPVNSVGNLSLEYININEVSAVDFIGK</sequence>
<dbReference type="EMBL" id="CM047739">
    <property type="protein sequence ID" value="KAJ0043518.1"/>
    <property type="molecule type" value="Genomic_DNA"/>
</dbReference>
<evidence type="ECO:0000313" key="2">
    <source>
        <dbReference type="Proteomes" id="UP001163603"/>
    </source>
</evidence>
<comment type="caution">
    <text evidence="1">The sequence shown here is derived from an EMBL/GenBank/DDBJ whole genome shotgun (WGS) entry which is preliminary data.</text>
</comment>
<organism evidence="1 2">
    <name type="scientific">Pistacia integerrima</name>
    <dbReference type="NCBI Taxonomy" id="434235"/>
    <lineage>
        <taxon>Eukaryota</taxon>
        <taxon>Viridiplantae</taxon>
        <taxon>Streptophyta</taxon>
        <taxon>Embryophyta</taxon>
        <taxon>Tracheophyta</taxon>
        <taxon>Spermatophyta</taxon>
        <taxon>Magnoliopsida</taxon>
        <taxon>eudicotyledons</taxon>
        <taxon>Gunneridae</taxon>
        <taxon>Pentapetalae</taxon>
        <taxon>rosids</taxon>
        <taxon>malvids</taxon>
        <taxon>Sapindales</taxon>
        <taxon>Anacardiaceae</taxon>
        <taxon>Pistacia</taxon>
    </lineage>
</organism>
<name>A0ACC0Z0L4_9ROSI</name>
<dbReference type="Proteomes" id="UP001163603">
    <property type="component" value="Chromosome 4"/>
</dbReference>